<dbReference type="Proteomes" id="UP001143856">
    <property type="component" value="Unassembled WGS sequence"/>
</dbReference>
<keyword evidence="2" id="KW-1185">Reference proteome</keyword>
<sequence length="756" mass="83998">MDDALNVASTVTGVLSLAIQLVHLTHTYTSKMINLPRSVASYLADLTLLKQLLSDIQNGLALPFTTSGIGAASHLVDELRIIQSDLETLQDRLHNAQNHEVLFAARNVLWPFSDDETARWAKNLRMCRDRIESTIIISNLSLVVEHLLNSKKVAYYYCDYQSSANKNITMEIAAAILRQLLDTKIDIPAAVRDMYQALGNGRSKLKLDDITSLIHRLSLSESSFFIVVDAIDECGSYRKPVLQLLRKLSKGSSNVLISGRSHVTEIGRIFDSYSQLKIKAPTSDIVSFTEEMIASSELSELIPDNLKADTVRHVADQACGIFLIAVLKCIHLTHLSRFSEIRNAVQAHSNGLADLYKESMERIMHQPNEKRKTATKALSWIYHSKRQLSVGELVHALAIDCDEAVPTYEDVISEQTVLDVCAGLVVIENKTVRFVHHTLQEYFEAAYETWFCGERRFITKACLIYLRLASPTWSLVNSVSLYPFLKYAAEHWGAHARDEYHSELDGVALALFRDIPALEKISSLIGGEQEEKETMLMFPCQNLAVQMSARFGALQVLKMLLRNQHHSESADPSGRTALHWAARGGFVDIVRILLDEGVEPNPRTKNGMTPFQWAAKHGHVGVINELIPHTNPTEATPDGRTALHWASSQGHISVVKTLLSDSRIDARCRSSNGWTPLHWAACSGKRAVVIYGVKGGEDTAGPPIIPREASPLSGGESSGHEEVTELLLEFGADQIWAIKKTRLHYIGLPYPETSGS</sequence>
<dbReference type="EMBL" id="JAPDGR010000011">
    <property type="protein sequence ID" value="KAJ2998948.1"/>
    <property type="molecule type" value="Genomic_DNA"/>
</dbReference>
<name>A0ACC1PST2_9PEZI</name>
<reference evidence="1" key="1">
    <citation type="submission" date="2022-10" db="EMBL/GenBank/DDBJ databases">
        <title>Genome Sequence of Xylaria curta.</title>
        <authorList>
            <person name="Buettner E."/>
        </authorList>
    </citation>
    <scope>NUCLEOTIDE SEQUENCE</scope>
    <source>
        <strain evidence="1">Babe10</strain>
    </source>
</reference>
<proteinExistence type="predicted"/>
<evidence type="ECO:0000313" key="2">
    <source>
        <dbReference type="Proteomes" id="UP001143856"/>
    </source>
</evidence>
<evidence type="ECO:0000313" key="1">
    <source>
        <dbReference type="EMBL" id="KAJ2998948.1"/>
    </source>
</evidence>
<comment type="caution">
    <text evidence="1">The sequence shown here is derived from an EMBL/GenBank/DDBJ whole genome shotgun (WGS) entry which is preliminary data.</text>
</comment>
<protein>
    <submittedName>
        <fullName evidence="1">Uncharacterized protein</fullName>
    </submittedName>
</protein>
<gene>
    <name evidence="1" type="ORF">NUW58_g156</name>
</gene>
<organism evidence="1 2">
    <name type="scientific">Xylaria curta</name>
    <dbReference type="NCBI Taxonomy" id="42375"/>
    <lineage>
        <taxon>Eukaryota</taxon>
        <taxon>Fungi</taxon>
        <taxon>Dikarya</taxon>
        <taxon>Ascomycota</taxon>
        <taxon>Pezizomycotina</taxon>
        <taxon>Sordariomycetes</taxon>
        <taxon>Xylariomycetidae</taxon>
        <taxon>Xylariales</taxon>
        <taxon>Xylariaceae</taxon>
        <taxon>Xylaria</taxon>
    </lineage>
</organism>
<accession>A0ACC1PST2</accession>